<dbReference type="EMBL" id="QGKX02001290">
    <property type="protein sequence ID" value="KAF3535809.1"/>
    <property type="molecule type" value="Genomic_DNA"/>
</dbReference>
<name>A0A8S9PZL2_BRACR</name>
<feature type="region of interest" description="Disordered" evidence="1">
    <location>
        <begin position="1"/>
        <end position="22"/>
    </location>
</feature>
<dbReference type="AlphaFoldDB" id="A0A8S9PZL2"/>
<protein>
    <submittedName>
        <fullName evidence="2">Uncharacterized protein</fullName>
    </submittedName>
</protein>
<reference evidence="2" key="1">
    <citation type="submission" date="2019-12" db="EMBL/GenBank/DDBJ databases">
        <title>Genome sequencing and annotation of Brassica cretica.</title>
        <authorList>
            <person name="Studholme D.J."/>
            <person name="Sarris P."/>
        </authorList>
    </citation>
    <scope>NUCLEOTIDE SEQUENCE</scope>
    <source>
        <strain evidence="2">PFS-109/04</strain>
        <tissue evidence="2">Leaf</tissue>
    </source>
</reference>
<comment type="caution">
    <text evidence="2">The sequence shown here is derived from an EMBL/GenBank/DDBJ whole genome shotgun (WGS) entry which is preliminary data.</text>
</comment>
<proteinExistence type="predicted"/>
<evidence type="ECO:0000256" key="1">
    <source>
        <dbReference type="SAM" id="MobiDB-lite"/>
    </source>
</evidence>
<organism evidence="2 3">
    <name type="scientific">Brassica cretica</name>
    <name type="common">Mustard</name>
    <dbReference type="NCBI Taxonomy" id="69181"/>
    <lineage>
        <taxon>Eukaryota</taxon>
        <taxon>Viridiplantae</taxon>
        <taxon>Streptophyta</taxon>
        <taxon>Embryophyta</taxon>
        <taxon>Tracheophyta</taxon>
        <taxon>Spermatophyta</taxon>
        <taxon>Magnoliopsida</taxon>
        <taxon>eudicotyledons</taxon>
        <taxon>Gunneridae</taxon>
        <taxon>Pentapetalae</taxon>
        <taxon>rosids</taxon>
        <taxon>malvids</taxon>
        <taxon>Brassicales</taxon>
        <taxon>Brassicaceae</taxon>
        <taxon>Brassiceae</taxon>
        <taxon>Brassica</taxon>
    </lineage>
</organism>
<gene>
    <name evidence="2" type="ORF">F2Q69_00020941</name>
</gene>
<accession>A0A8S9PZL2</accession>
<dbReference type="Proteomes" id="UP000712600">
    <property type="component" value="Unassembled WGS sequence"/>
</dbReference>
<feature type="region of interest" description="Disordered" evidence="1">
    <location>
        <begin position="44"/>
        <end position="74"/>
    </location>
</feature>
<evidence type="ECO:0000313" key="3">
    <source>
        <dbReference type="Proteomes" id="UP000712600"/>
    </source>
</evidence>
<feature type="compositionally biased region" description="Polar residues" evidence="1">
    <location>
        <begin position="1"/>
        <end position="19"/>
    </location>
</feature>
<evidence type="ECO:0000313" key="2">
    <source>
        <dbReference type="EMBL" id="KAF3535809.1"/>
    </source>
</evidence>
<sequence length="74" mass="8219">MSIHVNNRYGSRVSDSSFTYYPDPDPDSADLSFYYPDSDSGCPDILNFGSERSGSRIESRIPDNNSRPTGHALN</sequence>